<keyword evidence="2" id="KW-1185">Reference proteome</keyword>
<accession>A0ABQ9XZ73</accession>
<comment type="caution">
    <text evidence="1">The sequence shown here is derived from an EMBL/GenBank/DDBJ whole genome shotgun (WGS) entry which is preliminary data.</text>
</comment>
<evidence type="ECO:0000313" key="1">
    <source>
        <dbReference type="EMBL" id="KAK2956808.1"/>
    </source>
</evidence>
<evidence type="ECO:0000313" key="2">
    <source>
        <dbReference type="Proteomes" id="UP001281761"/>
    </source>
</evidence>
<dbReference type="Proteomes" id="UP001281761">
    <property type="component" value="Unassembled WGS sequence"/>
</dbReference>
<protein>
    <submittedName>
        <fullName evidence="1">Uncharacterized protein</fullName>
    </submittedName>
</protein>
<name>A0ABQ9XZ73_9EUKA</name>
<dbReference type="EMBL" id="JARBJD010000052">
    <property type="protein sequence ID" value="KAK2956808.1"/>
    <property type="molecule type" value="Genomic_DNA"/>
</dbReference>
<gene>
    <name evidence="1" type="ORF">BLNAU_8261</name>
</gene>
<sequence>MDQSGFLTPLSFGGMVHHSESNEKTKPCHSPLKIGDQVVLEVDARSDPVSSRFFVNGKAGQNEISVSYSRLKIGFSLAGLGTSIRIDVLTELDNPLVNVTDLIDISKTKPNLTTLSSPTRMKVPARDHPDYQPFFEKLKSGKSKIIMEIEMKEKGLNHEVLFDPDMLV</sequence>
<reference evidence="1 2" key="1">
    <citation type="journal article" date="2022" name="bioRxiv">
        <title>Genomics of Preaxostyla Flagellates Illuminates Evolutionary Transitions and the Path Towards Mitochondrial Loss.</title>
        <authorList>
            <person name="Novak L.V.F."/>
            <person name="Treitli S.C."/>
            <person name="Pyrih J."/>
            <person name="Halakuc P."/>
            <person name="Pipaliya S.V."/>
            <person name="Vacek V."/>
            <person name="Brzon O."/>
            <person name="Soukal P."/>
            <person name="Eme L."/>
            <person name="Dacks J.B."/>
            <person name="Karnkowska A."/>
            <person name="Elias M."/>
            <person name="Hampl V."/>
        </authorList>
    </citation>
    <scope>NUCLEOTIDE SEQUENCE [LARGE SCALE GENOMIC DNA]</scope>
    <source>
        <strain evidence="1">NAU3</strain>
        <tissue evidence="1">Gut</tissue>
    </source>
</reference>
<organism evidence="1 2">
    <name type="scientific">Blattamonas nauphoetae</name>
    <dbReference type="NCBI Taxonomy" id="2049346"/>
    <lineage>
        <taxon>Eukaryota</taxon>
        <taxon>Metamonada</taxon>
        <taxon>Preaxostyla</taxon>
        <taxon>Oxymonadida</taxon>
        <taxon>Blattamonas</taxon>
    </lineage>
</organism>
<proteinExistence type="predicted"/>